<dbReference type="GO" id="GO:0004567">
    <property type="term" value="F:beta-mannosidase activity"/>
    <property type="evidence" value="ECO:0007669"/>
    <property type="project" value="UniProtKB-EC"/>
</dbReference>
<evidence type="ECO:0000256" key="4">
    <source>
        <dbReference type="ARBA" id="ARBA00007401"/>
    </source>
</evidence>
<dbReference type="PANTHER" id="PTHR43730:SF1">
    <property type="entry name" value="BETA-MANNOSIDASE"/>
    <property type="match status" value="1"/>
</dbReference>
<dbReference type="Pfam" id="PF17753">
    <property type="entry name" value="Ig_mannosidase"/>
    <property type="match status" value="1"/>
</dbReference>
<evidence type="ECO:0000256" key="9">
    <source>
        <dbReference type="ARBA" id="ARBA00023228"/>
    </source>
</evidence>
<evidence type="ECO:0000256" key="2">
    <source>
        <dbReference type="ARBA" id="ARBA00004371"/>
    </source>
</evidence>
<sequence>MVSMFRFQLFLYLVFITYVAGEVRLSLDSGEISGTWRVFNANNSINVPATVPGGIYTDLRNGRILHDNFFFRFNDQSYRWVGLEKWTYKADFEVPTEALNKNVVNLVFHGLDTIAELYLNNQMIGYVNNMFVRYVIPVKEFLKFGRNILLIRFKSPILEASRLAEASKYNIPPECPPPEQFGECHINFLRKMQASFSWDWGPAFPSVGIWKSIEIEAYDYAVIRDVTVTTKLHDAKWFINTTSYVESHRKDFPYVIVATIFLMDDQSSEKTVAKLTKQTFGKSYNFTTDLTFEIKQEKLDVWWPNGFGNQPLYTLSVEIFPLNRTEGQKAESRKEIKFGVRTIELVQEPINPHAEGLTFYFKVNGIPIFMKGSNWIPAHILPEFGCEEETVKHLLLSAKDAHMNMLRVWGGGVYESDYFYQLADELGILIWQDLMFAVALYPTDDTFLTSVSVEVEQQILRLQHHPCIAVWAGNNENEAALGSNWFDTNSSFELYKRDYIKFYVDTIEPIVKRIDDSRSYIVSSPSNGLKSREEGHIARNPYSPLYGDVHYYNYNDDPWNASKVTNTRFASEYGFQSLPSYLALERVSKAEDRILGSRFMKRRQHHRRGYEEMFNLIRYNLPLDNDNNTENYLKTFIYFSQIYQAMAVKTETEKYRRDRGRVNKDNEKFTMGALYWQLNDVWEAPTWSSIEYQGRWKMLHHYALNFFKPVLVSPVINETGNVDVFIVSDLLEDVTDVNLNISVYSWASFQPRMSKSAVITVEKASSKIYAAVTLDEVFQTTNCTRNTCFLHFRLSHPEIHSSNNQFLSSFSNVPNLQPPHLRVLIQPQIHQHLIELQLSASAIAPFVWLETEVDGQFSANGFLQLRETKKIYFRSRGAPIDFERFRRTLKVRSLLS</sequence>
<evidence type="ECO:0000259" key="14">
    <source>
        <dbReference type="Pfam" id="PF17786"/>
    </source>
</evidence>
<protein>
    <recommendedName>
        <fullName evidence="5">beta-mannosidase</fullName>
        <ecNumber evidence="5">3.2.1.25</ecNumber>
    </recommendedName>
    <alternativeName>
        <fullName evidence="11">Mannanase</fullName>
    </alternativeName>
</protein>
<evidence type="ECO:0000256" key="12">
    <source>
        <dbReference type="SAM" id="SignalP"/>
    </source>
</evidence>
<evidence type="ECO:0000259" key="13">
    <source>
        <dbReference type="Pfam" id="PF17753"/>
    </source>
</evidence>
<name>A0AAW2I631_9NEOP</name>
<evidence type="ECO:0000256" key="1">
    <source>
        <dbReference type="ARBA" id="ARBA00000829"/>
    </source>
</evidence>
<comment type="catalytic activity">
    <reaction evidence="1">
        <text>Hydrolysis of terminal, non-reducing beta-D-mannose residues in beta-D-mannosides.</text>
        <dbReference type="EC" id="3.2.1.25"/>
    </reaction>
</comment>
<dbReference type="PANTHER" id="PTHR43730">
    <property type="entry name" value="BETA-MANNOSIDASE"/>
    <property type="match status" value="1"/>
</dbReference>
<dbReference type="SUPFAM" id="SSF51445">
    <property type="entry name" value="(Trans)glycosidases"/>
    <property type="match status" value="1"/>
</dbReference>
<comment type="pathway">
    <text evidence="3">Glycan metabolism; N-glycan degradation.</text>
</comment>
<evidence type="ECO:0000256" key="10">
    <source>
        <dbReference type="ARBA" id="ARBA00023295"/>
    </source>
</evidence>
<reference evidence="16" key="1">
    <citation type="journal article" date="2024" name="Gigascience">
        <title>Chromosome-level genome of the poultry shaft louse Menopon gallinae provides insight into the host-switching and adaptive evolution of parasitic lice.</title>
        <authorList>
            <person name="Xu Y."/>
            <person name="Ma L."/>
            <person name="Liu S."/>
            <person name="Liang Y."/>
            <person name="Liu Q."/>
            <person name="He Z."/>
            <person name="Tian L."/>
            <person name="Duan Y."/>
            <person name="Cai W."/>
            <person name="Li H."/>
            <person name="Song F."/>
        </authorList>
    </citation>
    <scope>NUCLEOTIDE SEQUENCE</scope>
    <source>
        <strain evidence="16">Cailab_2023a</strain>
    </source>
</reference>
<accession>A0AAW2I631</accession>
<dbReference type="InterPro" id="IPR036156">
    <property type="entry name" value="Beta-gal/glucu_dom_sf"/>
</dbReference>
<dbReference type="InterPro" id="IPR054593">
    <property type="entry name" value="Beta-mannosidase-like_N2"/>
</dbReference>
<dbReference type="SUPFAM" id="SSF49785">
    <property type="entry name" value="Galactose-binding domain-like"/>
    <property type="match status" value="1"/>
</dbReference>
<dbReference type="Pfam" id="PF17786">
    <property type="entry name" value="Mannosidase_ig"/>
    <property type="match status" value="1"/>
</dbReference>
<dbReference type="EMBL" id="JARGDH010000002">
    <property type="protein sequence ID" value="KAL0277662.1"/>
    <property type="molecule type" value="Genomic_DNA"/>
</dbReference>
<dbReference type="FunFam" id="2.60.120.260:FF:000060">
    <property type="entry name" value="Probable beta-mannosidase"/>
    <property type="match status" value="1"/>
</dbReference>
<comment type="subcellular location">
    <subcellularLocation>
        <location evidence="2">Lysosome</location>
    </subcellularLocation>
</comment>
<feature type="domain" description="Beta-mannosidase Ig-fold" evidence="13">
    <location>
        <begin position="826"/>
        <end position="894"/>
    </location>
</feature>
<evidence type="ECO:0000256" key="11">
    <source>
        <dbReference type="ARBA" id="ARBA00033445"/>
    </source>
</evidence>
<dbReference type="EC" id="3.2.1.25" evidence="5"/>
<keyword evidence="9" id="KW-0458">Lysosome</keyword>
<dbReference type="InterPro" id="IPR013783">
    <property type="entry name" value="Ig-like_fold"/>
</dbReference>
<dbReference type="GO" id="GO:0006516">
    <property type="term" value="P:glycoprotein catabolic process"/>
    <property type="evidence" value="ECO:0007669"/>
    <property type="project" value="TreeGrafter"/>
</dbReference>
<keyword evidence="8" id="KW-0325">Glycoprotein</keyword>
<dbReference type="InterPro" id="IPR017853">
    <property type="entry name" value="GH"/>
</dbReference>
<feature type="domain" description="Mannosidase Ig/CBM-like" evidence="14">
    <location>
        <begin position="720"/>
        <end position="808"/>
    </location>
</feature>
<proteinExistence type="inferred from homology"/>
<dbReference type="EMBL" id="JARGDH010000002">
    <property type="protein sequence ID" value="KAL0277664.1"/>
    <property type="molecule type" value="Genomic_DNA"/>
</dbReference>
<evidence type="ECO:0000256" key="7">
    <source>
        <dbReference type="ARBA" id="ARBA00022801"/>
    </source>
</evidence>
<dbReference type="InterPro" id="IPR008979">
    <property type="entry name" value="Galactose-bd-like_sf"/>
</dbReference>
<feature type="signal peptide" evidence="12">
    <location>
        <begin position="1"/>
        <end position="21"/>
    </location>
</feature>
<comment type="similarity">
    <text evidence="4">Belongs to the glycosyl hydrolase 2 family.</text>
</comment>
<dbReference type="Gene3D" id="2.60.40.10">
    <property type="entry name" value="Immunoglobulins"/>
    <property type="match status" value="3"/>
</dbReference>
<evidence type="ECO:0000256" key="6">
    <source>
        <dbReference type="ARBA" id="ARBA00022729"/>
    </source>
</evidence>
<evidence type="ECO:0000256" key="8">
    <source>
        <dbReference type="ARBA" id="ARBA00023180"/>
    </source>
</evidence>
<organism evidence="16">
    <name type="scientific">Menopon gallinae</name>
    <name type="common">poultry shaft louse</name>
    <dbReference type="NCBI Taxonomy" id="328185"/>
    <lineage>
        <taxon>Eukaryota</taxon>
        <taxon>Metazoa</taxon>
        <taxon>Ecdysozoa</taxon>
        <taxon>Arthropoda</taxon>
        <taxon>Hexapoda</taxon>
        <taxon>Insecta</taxon>
        <taxon>Pterygota</taxon>
        <taxon>Neoptera</taxon>
        <taxon>Paraneoptera</taxon>
        <taxon>Psocodea</taxon>
        <taxon>Troctomorpha</taxon>
        <taxon>Phthiraptera</taxon>
        <taxon>Amblycera</taxon>
        <taxon>Menoponidae</taxon>
        <taxon>Menopon</taxon>
    </lineage>
</organism>
<keyword evidence="7" id="KW-0378">Hydrolase</keyword>
<dbReference type="EMBL" id="JARGDH010000002">
    <property type="protein sequence ID" value="KAL0277663.1"/>
    <property type="molecule type" value="Genomic_DNA"/>
</dbReference>
<comment type="caution">
    <text evidence="16">The sequence shown here is derived from an EMBL/GenBank/DDBJ whole genome shotgun (WGS) entry which is preliminary data.</text>
</comment>
<feature type="chain" id="PRO_5044477057" description="beta-mannosidase" evidence="12">
    <location>
        <begin position="22"/>
        <end position="896"/>
    </location>
</feature>
<dbReference type="GO" id="GO:0005764">
    <property type="term" value="C:lysosome"/>
    <property type="evidence" value="ECO:0007669"/>
    <property type="project" value="UniProtKB-SubCell"/>
</dbReference>
<evidence type="ECO:0000256" key="3">
    <source>
        <dbReference type="ARBA" id="ARBA00004740"/>
    </source>
</evidence>
<dbReference type="InterPro" id="IPR041447">
    <property type="entry name" value="Mannosidase_ig"/>
</dbReference>
<evidence type="ECO:0000259" key="15">
    <source>
        <dbReference type="Pfam" id="PF22666"/>
    </source>
</evidence>
<feature type="domain" description="Beta-mannosidase-like galactose-binding" evidence="15">
    <location>
        <begin position="36"/>
        <end position="211"/>
    </location>
</feature>
<keyword evidence="10" id="KW-0326">Glycosidase</keyword>
<dbReference type="InterPro" id="IPR041625">
    <property type="entry name" value="Beta-mannosidase_Ig"/>
</dbReference>
<dbReference type="Gene3D" id="3.20.20.80">
    <property type="entry name" value="Glycosidases"/>
    <property type="match status" value="1"/>
</dbReference>
<gene>
    <name evidence="16" type="ORF">PYX00_004879</name>
</gene>
<keyword evidence="6 12" id="KW-0732">Signal</keyword>
<evidence type="ECO:0000256" key="5">
    <source>
        <dbReference type="ARBA" id="ARBA00012754"/>
    </source>
</evidence>
<dbReference type="InterPro" id="IPR050887">
    <property type="entry name" value="Beta-mannosidase_GH2"/>
</dbReference>
<dbReference type="FunFam" id="3.20.20.80:FF:000035">
    <property type="entry name" value="Mannosidase beta"/>
    <property type="match status" value="1"/>
</dbReference>
<dbReference type="Pfam" id="PF22666">
    <property type="entry name" value="Glyco_hydro_2_N2"/>
    <property type="match status" value="1"/>
</dbReference>
<dbReference type="AlphaFoldDB" id="A0AAW2I631"/>
<dbReference type="Gene3D" id="2.60.120.260">
    <property type="entry name" value="Galactose-binding domain-like"/>
    <property type="match status" value="1"/>
</dbReference>
<dbReference type="SUPFAM" id="SSF49303">
    <property type="entry name" value="beta-Galactosidase/glucuronidase domain"/>
    <property type="match status" value="2"/>
</dbReference>
<dbReference type="EMBL" id="JARGDH010000002">
    <property type="protein sequence ID" value="KAL0277665.1"/>
    <property type="molecule type" value="Genomic_DNA"/>
</dbReference>
<evidence type="ECO:0000313" key="16">
    <source>
        <dbReference type="EMBL" id="KAL0277664.1"/>
    </source>
</evidence>